<gene>
    <name evidence="2" type="ORF">JCM19232_703</name>
</gene>
<name>A0A0B8P0Q9_9VIBR</name>
<feature type="chain" id="PRO_5002136665" description="Lipoprotein" evidence="1">
    <location>
        <begin position="19"/>
        <end position="248"/>
    </location>
</feature>
<reference evidence="2 3" key="1">
    <citation type="submission" date="2015-01" db="EMBL/GenBank/DDBJ databases">
        <title>Vibrio sp. C5 JCM 19232 whole genome shotgun sequence.</title>
        <authorList>
            <person name="Sawabe T."/>
            <person name="Meirelles P."/>
            <person name="Feng G."/>
            <person name="Sayaka M."/>
            <person name="Hattori M."/>
            <person name="Ohkuma M."/>
        </authorList>
    </citation>
    <scope>NUCLEOTIDE SEQUENCE [LARGE SCALE GENOMIC DNA]</scope>
    <source>
        <strain evidence="2 3">JCM19232</strain>
    </source>
</reference>
<dbReference type="EMBL" id="BBSA01000001">
    <property type="protein sequence ID" value="GAM60370.1"/>
    <property type="molecule type" value="Genomic_DNA"/>
</dbReference>
<protein>
    <recommendedName>
        <fullName evidence="4">Lipoprotein</fullName>
    </recommendedName>
</protein>
<dbReference type="PROSITE" id="PS51257">
    <property type="entry name" value="PROKAR_LIPOPROTEIN"/>
    <property type="match status" value="1"/>
</dbReference>
<accession>A0A0B8P0Q9</accession>
<reference evidence="2 3" key="2">
    <citation type="submission" date="2015-01" db="EMBL/GenBank/DDBJ databases">
        <authorList>
            <consortium name="NBRP consortium"/>
            <person name="Sawabe T."/>
            <person name="Meirelles P."/>
            <person name="Feng G."/>
            <person name="Sayaka M."/>
            <person name="Hattori M."/>
            <person name="Ohkuma M."/>
        </authorList>
    </citation>
    <scope>NUCLEOTIDE SEQUENCE [LARGE SCALE GENOMIC DNA]</scope>
    <source>
        <strain evidence="2 3">JCM19232</strain>
    </source>
</reference>
<organism evidence="2 3">
    <name type="scientific">Vibrio ishigakensis</name>
    <dbReference type="NCBI Taxonomy" id="1481914"/>
    <lineage>
        <taxon>Bacteria</taxon>
        <taxon>Pseudomonadati</taxon>
        <taxon>Pseudomonadota</taxon>
        <taxon>Gammaproteobacteria</taxon>
        <taxon>Vibrionales</taxon>
        <taxon>Vibrionaceae</taxon>
        <taxon>Vibrio</taxon>
    </lineage>
</organism>
<proteinExistence type="predicted"/>
<dbReference type="Proteomes" id="UP000031670">
    <property type="component" value="Unassembled WGS sequence"/>
</dbReference>
<sequence length="248" mass="26429">MKLKLCACLLPLLLTACGGDSNSSGGGGNETDQGTDLSIKTYNFVYQGGAVSDVVVNGLYEQLASGEVTRVLNDNAVYGGATTTTLVQALKNSSGEFAVTFELRDANSNDLLERELETIDDDDTSQLLFAVGDTSLSSSDFELEAFDTPTDVATSTSVPVYLINLLGQEAVNVFVDQTLFQSGLEPIDLSNKLDVQLASPISDISLELANSTSVATCNVSNTDWDDKQWLIVFAKSPSGNPTCYLTEY</sequence>
<evidence type="ECO:0000313" key="3">
    <source>
        <dbReference type="Proteomes" id="UP000031670"/>
    </source>
</evidence>
<comment type="caution">
    <text evidence="2">The sequence shown here is derived from an EMBL/GenBank/DDBJ whole genome shotgun (WGS) entry which is preliminary data.</text>
</comment>
<feature type="signal peptide" evidence="1">
    <location>
        <begin position="1"/>
        <end position="18"/>
    </location>
</feature>
<evidence type="ECO:0008006" key="4">
    <source>
        <dbReference type="Google" id="ProtNLM"/>
    </source>
</evidence>
<dbReference type="AlphaFoldDB" id="A0A0B8P0Q9"/>
<evidence type="ECO:0000256" key="1">
    <source>
        <dbReference type="SAM" id="SignalP"/>
    </source>
</evidence>
<evidence type="ECO:0000313" key="2">
    <source>
        <dbReference type="EMBL" id="GAM60370.1"/>
    </source>
</evidence>
<keyword evidence="1" id="KW-0732">Signal</keyword>